<feature type="transmembrane region" description="Helical" evidence="1">
    <location>
        <begin position="6"/>
        <end position="28"/>
    </location>
</feature>
<gene>
    <name evidence="2" type="ORF">WMO64_10855</name>
</gene>
<keyword evidence="1" id="KW-1133">Transmembrane helix</keyword>
<feature type="transmembrane region" description="Helical" evidence="1">
    <location>
        <begin position="66"/>
        <end position="88"/>
    </location>
</feature>
<dbReference type="EMBL" id="JBBMFK010000017">
    <property type="protein sequence ID" value="MEQ2443962.1"/>
    <property type="molecule type" value="Genomic_DNA"/>
</dbReference>
<dbReference type="RefSeq" id="WP_349231980.1">
    <property type="nucleotide sequence ID" value="NZ_JBBMFK010000017.1"/>
</dbReference>
<proteinExistence type="predicted"/>
<keyword evidence="1" id="KW-0472">Membrane</keyword>
<protein>
    <submittedName>
        <fullName evidence="2">Uncharacterized protein</fullName>
    </submittedName>
</protein>
<reference evidence="2 3" key="1">
    <citation type="submission" date="2024-03" db="EMBL/GenBank/DDBJ databases">
        <title>Human intestinal bacterial collection.</title>
        <authorList>
            <person name="Pauvert C."/>
            <person name="Hitch T.C.A."/>
            <person name="Clavel T."/>
        </authorList>
    </citation>
    <scope>NUCLEOTIDE SEQUENCE [LARGE SCALE GENOMIC DNA]</scope>
    <source>
        <strain evidence="2 3">CLA-AP-H29</strain>
    </source>
</reference>
<keyword evidence="1" id="KW-0812">Transmembrane</keyword>
<evidence type="ECO:0000313" key="2">
    <source>
        <dbReference type="EMBL" id="MEQ2443962.1"/>
    </source>
</evidence>
<comment type="caution">
    <text evidence="2">The sequence shown here is derived from an EMBL/GenBank/DDBJ whole genome shotgun (WGS) entry which is preliminary data.</text>
</comment>
<evidence type="ECO:0000256" key="1">
    <source>
        <dbReference type="SAM" id="Phobius"/>
    </source>
</evidence>
<sequence length="109" mass="12191">MSTILAIVLFLGALLVYICILGLVQYLLCRLTPPWPGLIIPVLSGIGSVTLSLLFLFNLAAFSLPAVLMSLLLLVLLNLPTAVYIVIYHITRRRLQERDEVERMNLQDL</sequence>
<accession>A0ABV1E9H1</accession>
<keyword evidence="3" id="KW-1185">Reference proteome</keyword>
<organism evidence="2 3">
    <name type="scientific">Pseudoflavonifractor intestinihominis</name>
    <dbReference type="NCBI Taxonomy" id="3133171"/>
    <lineage>
        <taxon>Bacteria</taxon>
        <taxon>Bacillati</taxon>
        <taxon>Bacillota</taxon>
        <taxon>Clostridia</taxon>
        <taxon>Eubacteriales</taxon>
        <taxon>Oscillospiraceae</taxon>
        <taxon>Pseudoflavonifractor</taxon>
    </lineage>
</organism>
<dbReference type="Proteomes" id="UP001464378">
    <property type="component" value="Unassembled WGS sequence"/>
</dbReference>
<evidence type="ECO:0000313" key="3">
    <source>
        <dbReference type="Proteomes" id="UP001464378"/>
    </source>
</evidence>
<name>A0ABV1E9H1_9FIRM</name>
<feature type="transmembrane region" description="Helical" evidence="1">
    <location>
        <begin position="35"/>
        <end position="60"/>
    </location>
</feature>